<reference evidence="2" key="1">
    <citation type="journal article" date="2023" name="Science">
        <title>Genome structures resolve the early diversification of teleost fishes.</title>
        <authorList>
            <person name="Parey E."/>
            <person name="Louis A."/>
            <person name="Montfort J."/>
            <person name="Bouchez O."/>
            <person name="Roques C."/>
            <person name="Iampietro C."/>
            <person name="Lluch J."/>
            <person name="Castinel A."/>
            <person name="Donnadieu C."/>
            <person name="Desvignes T."/>
            <person name="Floi Bucao C."/>
            <person name="Jouanno E."/>
            <person name="Wen M."/>
            <person name="Mejri S."/>
            <person name="Dirks R."/>
            <person name="Jansen H."/>
            <person name="Henkel C."/>
            <person name="Chen W.J."/>
            <person name="Zahm M."/>
            <person name="Cabau C."/>
            <person name="Klopp C."/>
            <person name="Thompson A.W."/>
            <person name="Robinson-Rechavi M."/>
            <person name="Braasch I."/>
            <person name="Lecointre G."/>
            <person name="Bobe J."/>
            <person name="Postlethwait J.H."/>
            <person name="Berthelot C."/>
            <person name="Roest Crollius H."/>
            <person name="Guiguen Y."/>
        </authorList>
    </citation>
    <scope>NUCLEOTIDE SEQUENCE</scope>
    <source>
        <strain evidence="2">NC1722</strain>
    </source>
</reference>
<accession>A0AAD7T5A6</accession>
<evidence type="ECO:0000313" key="3">
    <source>
        <dbReference type="Proteomes" id="UP001221898"/>
    </source>
</evidence>
<evidence type="ECO:0000313" key="2">
    <source>
        <dbReference type="EMBL" id="KAJ8414082.1"/>
    </source>
</evidence>
<dbReference type="EMBL" id="JAINUG010000014">
    <property type="protein sequence ID" value="KAJ8414082.1"/>
    <property type="molecule type" value="Genomic_DNA"/>
</dbReference>
<gene>
    <name evidence="2" type="ORF">AAFF_G00066800</name>
</gene>
<name>A0AAD7T5A6_9TELE</name>
<dbReference type="AlphaFoldDB" id="A0AAD7T5A6"/>
<comment type="caution">
    <text evidence="2">The sequence shown here is derived from an EMBL/GenBank/DDBJ whole genome shotgun (WGS) entry which is preliminary data.</text>
</comment>
<evidence type="ECO:0000256" key="1">
    <source>
        <dbReference type="SAM" id="MobiDB-lite"/>
    </source>
</evidence>
<keyword evidence="3" id="KW-1185">Reference proteome</keyword>
<organism evidence="2 3">
    <name type="scientific">Aldrovandia affinis</name>
    <dbReference type="NCBI Taxonomy" id="143900"/>
    <lineage>
        <taxon>Eukaryota</taxon>
        <taxon>Metazoa</taxon>
        <taxon>Chordata</taxon>
        <taxon>Craniata</taxon>
        <taxon>Vertebrata</taxon>
        <taxon>Euteleostomi</taxon>
        <taxon>Actinopterygii</taxon>
        <taxon>Neopterygii</taxon>
        <taxon>Teleostei</taxon>
        <taxon>Notacanthiformes</taxon>
        <taxon>Halosauridae</taxon>
        <taxon>Aldrovandia</taxon>
    </lineage>
</organism>
<protein>
    <submittedName>
        <fullName evidence="2">Uncharacterized protein</fullName>
    </submittedName>
</protein>
<feature type="region of interest" description="Disordered" evidence="1">
    <location>
        <begin position="114"/>
        <end position="134"/>
    </location>
</feature>
<feature type="region of interest" description="Disordered" evidence="1">
    <location>
        <begin position="1"/>
        <end position="26"/>
    </location>
</feature>
<dbReference type="Proteomes" id="UP001221898">
    <property type="component" value="Unassembled WGS sequence"/>
</dbReference>
<sequence length="134" mass="15431">MPLTVPHATPHSRHHGRNPDEQDSTYREFRELPALFRDELKVIRRENMLLYESQQVIHRDYKRLHEVKEDMRKLVETVCSTKEAQPAAVSHATTQPIPQLPSLGAWPVSTPSPVYLPPPVEENDGVEWPETPHS</sequence>
<proteinExistence type="predicted"/>
<feature type="compositionally biased region" description="Basic and acidic residues" evidence="1">
    <location>
        <begin position="17"/>
        <end position="26"/>
    </location>
</feature>